<evidence type="ECO:0000256" key="1">
    <source>
        <dbReference type="SAM" id="Coils"/>
    </source>
</evidence>
<dbReference type="Proteomes" id="UP001161422">
    <property type="component" value="Unassembled WGS sequence"/>
</dbReference>
<dbReference type="RefSeq" id="WP_095504096.1">
    <property type="nucleotide sequence ID" value="NZ_BSNC01000005.1"/>
</dbReference>
<evidence type="ECO:0000313" key="2">
    <source>
        <dbReference type="EMBL" id="GLP96780.1"/>
    </source>
</evidence>
<dbReference type="EMBL" id="BSNC01000005">
    <property type="protein sequence ID" value="GLP96780.1"/>
    <property type="molecule type" value="Genomic_DNA"/>
</dbReference>
<evidence type="ECO:0000313" key="3">
    <source>
        <dbReference type="Proteomes" id="UP001161422"/>
    </source>
</evidence>
<reference evidence="2" key="1">
    <citation type="journal article" date="2014" name="Int. J. Syst. Evol. Microbiol.">
        <title>Complete genome sequence of Corynebacterium casei LMG S-19264T (=DSM 44701T), isolated from a smear-ripened cheese.</title>
        <authorList>
            <consortium name="US DOE Joint Genome Institute (JGI-PGF)"/>
            <person name="Walter F."/>
            <person name="Albersmeier A."/>
            <person name="Kalinowski J."/>
            <person name="Ruckert C."/>
        </authorList>
    </citation>
    <scope>NUCLEOTIDE SEQUENCE</scope>
    <source>
        <strain evidence="2">NBRC 101628</strain>
    </source>
</reference>
<accession>A0AA37RWY7</accession>
<protein>
    <submittedName>
        <fullName evidence="2">Uncharacterized protein</fullName>
    </submittedName>
</protein>
<organism evidence="2 3">
    <name type="scientific">Paraferrimonas sedimenticola</name>
    <dbReference type="NCBI Taxonomy" id="375674"/>
    <lineage>
        <taxon>Bacteria</taxon>
        <taxon>Pseudomonadati</taxon>
        <taxon>Pseudomonadota</taxon>
        <taxon>Gammaproteobacteria</taxon>
        <taxon>Alteromonadales</taxon>
        <taxon>Ferrimonadaceae</taxon>
        <taxon>Paraferrimonas</taxon>
    </lineage>
</organism>
<feature type="coiled-coil region" evidence="1">
    <location>
        <begin position="1"/>
        <end position="56"/>
    </location>
</feature>
<gene>
    <name evidence="2" type="ORF">GCM10007895_20860</name>
</gene>
<keyword evidence="1" id="KW-0175">Coiled coil</keyword>
<comment type="caution">
    <text evidence="2">The sequence shown here is derived from an EMBL/GenBank/DDBJ whole genome shotgun (WGS) entry which is preliminary data.</text>
</comment>
<keyword evidence="3" id="KW-1185">Reference proteome</keyword>
<dbReference type="AlphaFoldDB" id="A0AA37RWY7"/>
<sequence length="80" mass="8659">MAQISAAINIANQDLNLANERLAAAQSTIVQLQQQVAELRRQLESSQTRASSLSCNPHSVAEILSAEEKALLNSLHSQYA</sequence>
<reference evidence="2" key="2">
    <citation type="submission" date="2023-01" db="EMBL/GenBank/DDBJ databases">
        <title>Draft genome sequence of Paraferrimonas sedimenticola strain NBRC 101628.</title>
        <authorList>
            <person name="Sun Q."/>
            <person name="Mori K."/>
        </authorList>
    </citation>
    <scope>NUCLEOTIDE SEQUENCE</scope>
    <source>
        <strain evidence="2">NBRC 101628</strain>
    </source>
</reference>
<proteinExistence type="predicted"/>
<name>A0AA37RWY7_9GAMM</name>